<dbReference type="Proteomes" id="UP000218615">
    <property type="component" value="Unassembled WGS sequence"/>
</dbReference>
<name>A0A284VI74_9EURY</name>
<reference evidence="3" key="1">
    <citation type="submission" date="2017-06" db="EMBL/GenBank/DDBJ databases">
        <authorList>
            <person name="Cremers G."/>
        </authorList>
    </citation>
    <scope>NUCLEOTIDE SEQUENCE [LARGE SCALE GENOMIC DNA]</scope>
</reference>
<protein>
    <submittedName>
        <fullName evidence="2">Uncharacterized protein</fullName>
    </submittedName>
</protein>
<sequence>MLREYNRLISEAQKLGIQTPENYYNNGKVKGKASRDKGITESSGKIAQKEISASRTPGAAANTDTPVDEGEEENILKKPSFSDLPRLVKKMNMVELPRFLQGFKLFQK</sequence>
<accession>A0A284VI74</accession>
<proteinExistence type="predicted"/>
<dbReference type="AlphaFoldDB" id="A0A284VI74"/>
<feature type="compositionally biased region" description="Polar residues" evidence="1">
    <location>
        <begin position="40"/>
        <end position="55"/>
    </location>
</feature>
<evidence type="ECO:0000313" key="3">
    <source>
        <dbReference type="Proteomes" id="UP000218615"/>
    </source>
</evidence>
<feature type="region of interest" description="Disordered" evidence="1">
    <location>
        <begin position="28"/>
        <end position="74"/>
    </location>
</feature>
<dbReference type="EMBL" id="FZMP01000001">
    <property type="protein sequence ID" value="SNQ58907.1"/>
    <property type="molecule type" value="Genomic_DNA"/>
</dbReference>
<dbReference type="OrthoDB" id="99813at2157"/>
<dbReference type="RefSeq" id="WP_096203329.1">
    <property type="nucleotide sequence ID" value="NZ_FZMP01000001.1"/>
</dbReference>
<organism evidence="2 3">
    <name type="scientific">Candidatus Methanoperedens nitratireducens</name>
    <dbReference type="NCBI Taxonomy" id="1392998"/>
    <lineage>
        <taxon>Archaea</taxon>
        <taxon>Methanobacteriati</taxon>
        <taxon>Methanobacteriota</taxon>
        <taxon>Stenosarchaea group</taxon>
        <taxon>Methanomicrobia</taxon>
        <taxon>Methanosarcinales</taxon>
        <taxon>ANME-2 cluster</taxon>
        <taxon>Candidatus Methanoperedentaceae</taxon>
        <taxon>Candidatus Methanoperedens</taxon>
    </lineage>
</organism>
<gene>
    <name evidence="2" type="ORF">MNV_10035</name>
</gene>
<keyword evidence="3" id="KW-1185">Reference proteome</keyword>
<evidence type="ECO:0000313" key="2">
    <source>
        <dbReference type="EMBL" id="SNQ58907.1"/>
    </source>
</evidence>
<evidence type="ECO:0000256" key="1">
    <source>
        <dbReference type="SAM" id="MobiDB-lite"/>
    </source>
</evidence>